<sequence length="75" mass="8529">THLERQGPRIVRAKERSNAALEKVKLSDGLAMPRDSTPPPKTRKFKHTVTLTPSKKRNLMTSGLLSGHQMKYQYN</sequence>
<organism evidence="1 2">
    <name type="scientific">Linnemannia gamsii</name>
    <dbReference type="NCBI Taxonomy" id="64522"/>
    <lineage>
        <taxon>Eukaryota</taxon>
        <taxon>Fungi</taxon>
        <taxon>Fungi incertae sedis</taxon>
        <taxon>Mucoromycota</taxon>
        <taxon>Mortierellomycotina</taxon>
        <taxon>Mortierellomycetes</taxon>
        <taxon>Mortierellales</taxon>
        <taxon>Mortierellaceae</taxon>
        <taxon>Linnemannia</taxon>
    </lineage>
</organism>
<dbReference type="Proteomes" id="UP001194696">
    <property type="component" value="Unassembled WGS sequence"/>
</dbReference>
<evidence type="ECO:0000313" key="1">
    <source>
        <dbReference type="EMBL" id="KAG0268517.1"/>
    </source>
</evidence>
<proteinExistence type="predicted"/>
<reference evidence="1 2" key="1">
    <citation type="journal article" date="2020" name="Fungal Divers.">
        <title>Resolving the Mortierellaceae phylogeny through synthesis of multi-gene phylogenetics and phylogenomics.</title>
        <authorList>
            <person name="Vandepol N."/>
            <person name="Liber J."/>
            <person name="Desiro A."/>
            <person name="Na H."/>
            <person name="Kennedy M."/>
            <person name="Barry K."/>
            <person name="Grigoriev I.V."/>
            <person name="Miller A.N."/>
            <person name="O'Donnell K."/>
            <person name="Stajich J.E."/>
            <person name="Bonito G."/>
        </authorList>
    </citation>
    <scope>NUCLEOTIDE SEQUENCE [LARGE SCALE GENOMIC DNA]</scope>
    <source>
        <strain evidence="1 2">AD045</strain>
    </source>
</reference>
<protein>
    <submittedName>
        <fullName evidence="1">Uncharacterized protein</fullName>
    </submittedName>
</protein>
<evidence type="ECO:0000313" key="2">
    <source>
        <dbReference type="Proteomes" id="UP001194696"/>
    </source>
</evidence>
<name>A0ABQ7JGN6_9FUNG</name>
<comment type="caution">
    <text evidence="1">The sequence shown here is derived from an EMBL/GenBank/DDBJ whole genome shotgun (WGS) entry which is preliminary data.</text>
</comment>
<keyword evidence="2" id="KW-1185">Reference proteome</keyword>
<gene>
    <name evidence="1" type="ORF">BGZ96_006686</name>
</gene>
<feature type="non-terminal residue" evidence="1">
    <location>
        <position position="1"/>
    </location>
</feature>
<dbReference type="EMBL" id="JAAAIM010003258">
    <property type="protein sequence ID" value="KAG0268517.1"/>
    <property type="molecule type" value="Genomic_DNA"/>
</dbReference>
<accession>A0ABQ7JGN6</accession>